<evidence type="ECO:0000313" key="5">
    <source>
        <dbReference type="Ensembl" id="ENSGGOP00000037001.1"/>
    </source>
</evidence>
<reference evidence="5" key="3">
    <citation type="submission" date="2025-08" db="UniProtKB">
        <authorList>
            <consortium name="Ensembl"/>
        </authorList>
    </citation>
    <scope>IDENTIFICATION</scope>
</reference>
<dbReference type="InterPro" id="IPR021743">
    <property type="entry name" value="KRTAP_type8/19/20/21/22"/>
</dbReference>
<dbReference type="InParanoid" id="A0A2I2YQ39"/>
<reference evidence="6" key="1">
    <citation type="submission" date="2011-05" db="EMBL/GenBank/DDBJ databases">
        <title>Insights into the evolution of the great apes provided by the gorilla genome.</title>
        <authorList>
            <person name="Scally A."/>
        </authorList>
    </citation>
    <scope>NUCLEOTIDE SEQUENCE [LARGE SCALE GENOMIC DNA]</scope>
</reference>
<proteinExistence type="predicted"/>
<reference evidence="5" key="4">
    <citation type="submission" date="2025-09" db="UniProtKB">
        <authorList>
            <consortium name="Ensembl"/>
        </authorList>
    </citation>
    <scope>IDENTIFICATION</scope>
</reference>
<dbReference type="InterPro" id="IPR052878">
    <property type="entry name" value="KRTAP_matrix"/>
</dbReference>
<reference evidence="5 6" key="2">
    <citation type="journal article" date="2012" name="Nature">
        <title>Insights into hominid evolution from the gorilla genome sequence.</title>
        <authorList>
            <person name="Scally A."/>
            <person name="Dutheil J.Y."/>
            <person name="Hillier L.W."/>
            <person name="Jordan G.E."/>
            <person name="Goodhead I."/>
            <person name="Herrero J."/>
            <person name="Hobolth A."/>
            <person name="Lappalainen T."/>
            <person name="Mailund T."/>
            <person name="Marques-Bonet T."/>
            <person name="McCarthy S."/>
            <person name="Montgomery S.H."/>
            <person name="Schwalie P.C."/>
            <person name="Tang Y.A."/>
            <person name="Ward M.C."/>
            <person name="Xue Y."/>
            <person name="Yngvadottir B."/>
            <person name="Alkan C."/>
            <person name="Andersen L.N."/>
            <person name="Ayub Q."/>
            <person name="Ball E.V."/>
            <person name="Beal K."/>
            <person name="Bradley B.J."/>
            <person name="Chen Y."/>
            <person name="Clee C.M."/>
            <person name="Fitzgerald S."/>
            <person name="Graves T.A."/>
            <person name="Gu Y."/>
            <person name="Heath P."/>
            <person name="Heger A."/>
            <person name="Karakoc E."/>
            <person name="Kolb-Kokocinski A."/>
            <person name="Laird G.K."/>
            <person name="Lunter G."/>
            <person name="Meader S."/>
            <person name="Mort M."/>
            <person name="Mullikin J.C."/>
            <person name="Munch K."/>
            <person name="O'Connor T.D."/>
            <person name="Phillips A.D."/>
            <person name="Prado-Martinez J."/>
            <person name="Rogers A.S."/>
            <person name="Sajjadian S."/>
            <person name="Schmidt D."/>
            <person name="Shaw K."/>
            <person name="Simpson J.T."/>
            <person name="Stenson P.D."/>
            <person name="Turner D.J."/>
            <person name="Vigilant L."/>
            <person name="Vilella A.J."/>
            <person name="Whitener W."/>
            <person name="Zhu B."/>
            <person name="Cooper D.N."/>
            <person name="de Jong P."/>
            <person name="Dermitzakis E.T."/>
            <person name="Eichler E.E."/>
            <person name="Flicek P."/>
            <person name="Goldman N."/>
            <person name="Mundy N.I."/>
            <person name="Ning Z."/>
            <person name="Odom D.T."/>
            <person name="Ponting C.P."/>
            <person name="Quail M.A."/>
            <person name="Ryder O.A."/>
            <person name="Searle S.M."/>
            <person name="Warren W.C."/>
            <person name="Wilson R.K."/>
            <person name="Schierup M.H."/>
            <person name="Rogers J."/>
            <person name="Tyler-Smith C."/>
            <person name="Durbin R."/>
        </authorList>
    </citation>
    <scope>NUCLEOTIDE SEQUENCE [LARGE SCALE GENOMIC DNA]</scope>
</reference>
<dbReference type="FunCoup" id="A0A2I2YQ39">
    <property type="interactions" value="5"/>
</dbReference>
<dbReference type="GO" id="GO:0005882">
    <property type="term" value="C:intermediate filament"/>
    <property type="evidence" value="ECO:0007669"/>
    <property type="project" value="UniProtKB-KW"/>
</dbReference>
<protein>
    <submittedName>
        <fullName evidence="5">Keratin associated protein 22-1</fullName>
    </submittedName>
</protein>
<dbReference type="STRING" id="9593.ENSGGOP00000037001"/>
<gene>
    <name evidence="5" type="primary">KRTAP22-1</name>
</gene>
<evidence type="ECO:0000256" key="3">
    <source>
        <dbReference type="ARBA" id="ARBA00022737"/>
    </source>
</evidence>
<organism evidence="5 6">
    <name type="scientific">Gorilla gorilla gorilla</name>
    <name type="common">Western lowland gorilla</name>
    <dbReference type="NCBI Taxonomy" id="9595"/>
    <lineage>
        <taxon>Eukaryota</taxon>
        <taxon>Metazoa</taxon>
        <taxon>Chordata</taxon>
        <taxon>Craniata</taxon>
        <taxon>Vertebrata</taxon>
        <taxon>Euteleostomi</taxon>
        <taxon>Mammalia</taxon>
        <taxon>Eutheria</taxon>
        <taxon>Euarchontoglires</taxon>
        <taxon>Primates</taxon>
        <taxon>Haplorrhini</taxon>
        <taxon>Catarrhini</taxon>
        <taxon>Hominidae</taxon>
        <taxon>Gorilla</taxon>
    </lineage>
</organism>
<dbReference type="AlphaFoldDB" id="A0A2I2YQ39"/>
<keyword evidence="4" id="KW-0416">Keratin</keyword>
<dbReference type="GeneTree" id="ENSGT00860000134312"/>
<comment type="function">
    <text evidence="1">In the hair cortex, hair keratin intermediate filaments are embedded in an interfilamentous matrix, consisting of hair keratin-associated proteins (KRTAP), which are essential for the formation of a rigid and resistant hair shaft through their extensive disulfide bond cross-linking with abundant cysteine residues of hair keratins. The matrix proteins include the high-sulfur and high-glycine-tyrosine keratins.</text>
</comment>
<dbReference type="PANTHER" id="PTHR39653:SF2">
    <property type="entry name" value="KERATIN-ASSOCIATED PROTEIN 22-1"/>
    <property type="match status" value="1"/>
</dbReference>
<evidence type="ECO:0000313" key="6">
    <source>
        <dbReference type="Proteomes" id="UP000001519"/>
    </source>
</evidence>
<dbReference type="Proteomes" id="UP000001519">
    <property type="component" value="Chromosome 21"/>
</dbReference>
<keyword evidence="6" id="KW-1185">Reference proteome</keyword>
<sequence>MSFDNNYHSGQGYAKGGLGCSYGCGHSGYGYACYCPWCYERSWFSGCF</sequence>
<name>A0A2I2YQ39_GORGO</name>
<dbReference type="Ensembl" id="ENSGGOT00000063930.1">
    <property type="protein sequence ID" value="ENSGGOP00000037001.1"/>
    <property type="gene ID" value="ENSGGOG00000043201.1"/>
</dbReference>
<comment type="subunit">
    <text evidence="2">Interacts with hair keratins.</text>
</comment>
<evidence type="ECO:0000256" key="4">
    <source>
        <dbReference type="ARBA" id="ARBA00022744"/>
    </source>
</evidence>
<dbReference type="PANTHER" id="PTHR39653">
    <property type="entry name" value="KERATIN-ASSOCIATED PROTEIN 20-2"/>
    <property type="match status" value="1"/>
</dbReference>
<dbReference type="EMBL" id="CABD030119056">
    <property type="status" value="NOT_ANNOTATED_CDS"/>
    <property type="molecule type" value="Genomic_DNA"/>
</dbReference>
<evidence type="ECO:0000256" key="2">
    <source>
        <dbReference type="ARBA" id="ARBA00011662"/>
    </source>
</evidence>
<dbReference type="Pfam" id="PF11759">
    <property type="entry name" value="KRTAP"/>
    <property type="match status" value="1"/>
</dbReference>
<dbReference type="GO" id="GO:0005829">
    <property type="term" value="C:cytosol"/>
    <property type="evidence" value="ECO:0007669"/>
    <property type="project" value="UniProtKB-ARBA"/>
</dbReference>
<keyword evidence="3" id="KW-0677">Repeat</keyword>
<accession>A0A2I2YQ39</accession>
<evidence type="ECO:0000256" key="1">
    <source>
        <dbReference type="ARBA" id="ARBA00003327"/>
    </source>
</evidence>